<evidence type="ECO:0000313" key="2">
    <source>
        <dbReference type="EMBL" id="GAB56207.1"/>
    </source>
</evidence>
<dbReference type="EMBL" id="BAET01000024">
    <property type="protein sequence ID" value="GAB56207.1"/>
    <property type="molecule type" value="Genomic_DNA"/>
</dbReference>
<organism evidence="2 3">
    <name type="scientific">Glaciecola punicea ACAM 611</name>
    <dbReference type="NCBI Taxonomy" id="1121923"/>
    <lineage>
        <taxon>Bacteria</taxon>
        <taxon>Pseudomonadati</taxon>
        <taxon>Pseudomonadota</taxon>
        <taxon>Gammaproteobacteria</taxon>
        <taxon>Alteromonadales</taxon>
        <taxon>Alteromonadaceae</taxon>
        <taxon>Glaciecola</taxon>
    </lineage>
</organism>
<keyword evidence="1" id="KW-0812">Transmembrane</keyword>
<reference evidence="2 3" key="2">
    <citation type="journal article" date="2017" name="Antonie Van Leeuwenhoek">
        <title>Rhizobium rhizosphaerae sp. nov., a novel species isolated from rice rhizosphere.</title>
        <authorList>
            <person name="Zhao J.J."/>
            <person name="Zhang J."/>
            <person name="Zhang R.J."/>
            <person name="Zhang C.W."/>
            <person name="Yin H.Q."/>
            <person name="Zhang X.X."/>
        </authorList>
    </citation>
    <scope>NUCLEOTIDE SEQUENCE [LARGE SCALE GENOMIC DNA]</scope>
    <source>
        <strain evidence="2 3">ACAM 611</strain>
    </source>
</reference>
<accession>H5TD30</accession>
<name>H5TD30_9ALTE</name>
<comment type="caution">
    <text evidence="2">The sequence shown here is derived from an EMBL/GenBank/DDBJ whole genome shotgun (WGS) entry which is preliminary data.</text>
</comment>
<evidence type="ECO:0000256" key="1">
    <source>
        <dbReference type="SAM" id="Phobius"/>
    </source>
</evidence>
<gene>
    <name evidence="2" type="ORF">GPUN_2092</name>
</gene>
<proteinExistence type="predicted"/>
<dbReference type="RefSeq" id="WP_006006101.1">
    <property type="nucleotide sequence ID" value="NZ_BAET01000024.1"/>
</dbReference>
<evidence type="ECO:0000313" key="3">
    <source>
        <dbReference type="Proteomes" id="UP000053586"/>
    </source>
</evidence>
<keyword evidence="1" id="KW-0472">Membrane</keyword>
<protein>
    <submittedName>
        <fullName evidence="2">Uncharacterized protein</fullName>
    </submittedName>
</protein>
<dbReference type="AlphaFoldDB" id="H5TD30"/>
<reference evidence="2 3" key="1">
    <citation type="journal article" date="2012" name="J. Bacteriol.">
        <title>Genome sequence of proteorhodopsin-containing sea ice bacterium Glaciecola punicea ACAM 611T.</title>
        <authorList>
            <person name="Qin Q.-L."/>
            <person name="Xie B.-B."/>
            <person name="Shu Y.-L."/>
            <person name="Rong J.-C."/>
            <person name="Zhao D.-L."/>
            <person name="Zhang X.-Y."/>
            <person name="Chen X.-L."/>
            <person name="Zhou B.-C."/>
            <person name="Zhanga Y.-Z."/>
        </authorList>
    </citation>
    <scope>NUCLEOTIDE SEQUENCE [LARGE SCALE GENOMIC DNA]</scope>
    <source>
        <strain evidence="2 3">ACAM 611</strain>
    </source>
</reference>
<feature type="transmembrane region" description="Helical" evidence="1">
    <location>
        <begin position="34"/>
        <end position="60"/>
    </location>
</feature>
<dbReference type="Proteomes" id="UP000053586">
    <property type="component" value="Unassembled WGS sequence"/>
</dbReference>
<keyword evidence="3" id="KW-1185">Reference proteome</keyword>
<sequence>MYFNGVCVAFILSFLIFTYQGILRKKEGGDETLLYTFAGTILGALVASIFSWLMVFMLVVMTLKKKTYGINDQKQE</sequence>
<keyword evidence="1" id="KW-1133">Transmembrane helix</keyword>